<feature type="region of interest" description="Disordered" evidence="1">
    <location>
        <begin position="1"/>
        <end position="43"/>
    </location>
</feature>
<dbReference type="EMBL" id="PVMZ01000003">
    <property type="protein sequence ID" value="PRX23526.1"/>
    <property type="molecule type" value="Genomic_DNA"/>
</dbReference>
<evidence type="ECO:0000313" key="3">
    <source>
        <dbReference type="Proteomes" id="UP000239415"/>
    </source>
</evidence>
<protein>
    <submittedName>
        <fullName evidence="2">Uncharacterized protein</fullName>
    </submittedName>
</protein>
<organism evidence="2 3">
    <name type="scientific">Actinoplanes italicus</name>
    <dbReference type="NCBI Taxonomy" id="113567"/>
    <lineage>
        <taxon>Bacteria</taxon>
        <taxon>Bacillati</taxon>
        <taxon>Actinomycetota</taxon>
        <taxon>Actinomycetes</taxon>
        <taxon>Micromonosporales</taxon>
        <taxon>Micromonosporaceae</taxon>
        <taxon>Actinoplanes</taxon>
    </lineage>
</organism>
<sequence length="43" mass="4669">MLGAAYSDPRRGREACHSRIVAGRQAGDRPNMRSGAGAWPRET</sequence>
<gene>
    <name evidence="2" type="ORF">CLV67_103274</name>
</gene>
<accession>A0A2T0KJN5</accession>
<dbReference type="AlphaFoldDB" id="A0A2T0KJN5"/>
<reference evidence="2 3" key="1">
    <citation type="submission" date="2018-03" db="EMBL/GenBank/DDBJ databases">
        <title>Genomic Encyclopedia of Archaeal and Bacterial Type Strains, Phase II (KMG-II): from individual species to whole genera.</title>
        <authorList>
            <person name="Goeker M."/>
        </authorList>
    </citation>
    <scope>NUCLEOTIDE SEQUENCE [LARGE SCALE GENOMIC DNA]</scope>
    <source>
        <strain evidence="2 3">DSM 43146</strain>
    </source>
</reference>
<dbReference type="Proteomes" id="UP000239415">
    <property type="component" value="Unassembled WGS sequence"/>
</dbReference>
<keyword evidence="3" id="KW-1185">Reference proteome</keyword>
<evidence type="ECO:0000256" key="1">
    <source>
        <dbReference type="SAM" id="MobiDB-lite"/>
    </source>
</evidence>
<name>A0A2T0KJN5_9ACTN</name>
<comment type="caution">
    <text evidence="2">The sequence shown here is derived from an EMBL/GenBank/DDBJ whole genome shotgun (WGS) entry which is preliminary data.</text>
</comment>
<evidence type="ECO:0000313" key="2">
    <source>
        <dbReference type="EMBL" id="PRX23526.1"/>
    </source>
</evidence>
<feature type="compositionally biased region" description="Basic and acidic residues" evidence="1">
    <location>
        <begin position="8"/>
        <end position="17"/>
    </location>
</feature>
<proteinExistence type="predicted"/>